<gene>
    <name evidence="2" type="ORF">ACERZ8_00905</name>
</gene>
<protein>
    <submittedName>
        <fullName evidence="2">Uncharacterized protein</fullName>
    </submittedName>
</protein>
<accession>A0ABW8UTI0</accession>
<dbReference type="RefSeq" id="WP_407590247.1">
    <property type="nucleotide sequence ID" value="NZ_JBHDIY010000002.1"/>
</dbReference>
<name>A0ABW8UTI0_9RHOB</name>
<reference evidence="2 3" key="1">
    <citation type="submission" date="2024-08" db="EMBL/GenBank/DDBJ databases">
        <title>Tateyamaria sp. nov., isolated from marine algae.</title>
        <authorList>
            <person name="Choi B.J."/>
            <person name="Kim J.M."/>
            <person name="Lee J.K."/>
            <person name="Choi D.G."/>
            <person name="Bayburt H."/>
            <person name="Baek J.H."/>
            <person name="Han D.M."/>
            <person name="Jeon C.O."/>
        </authorList>
    </citation>
    <scope>NUCLEOTIDE SEQUENCE [LARGE SCALE GENOMIC DNA]</scope>
    <source>
        <strain evidence="2 3">KMU-156</strain>
    </source>
</reference>
<keyword evidence="3" id="KW-1185">Reference proteome</keyword>
<keyword evidence="1" id="KW-1133">Transmembrane helix</keyword>
<dbReference type="EMBL" id="JBHDIY010000002">
    <property type="protein sequence ID" value="MFL4468498.1"/>
    <property type="molecule type" value="Genomic_DNA"/>
</dbReference>
<evidence type="ECO:0000313" key="2">
    <source>
        <dbReference type="EMBL" id="MFL4468498.1"/>
    </source>
</evidence>
<proteinExistence type="predicted"/>
<feature type="transmembrane region" description="Helical" evidence="1">
    <location>
        <begin position="6"/>
        <end position="29"/>
    </location>
</feature>
<evidence type="ECO:0000256" key="1">
    <source>
        <dbReference type="SAM" id="Phobius"/>
    </source>
</evidence>
<comment type="caution">
    <text evidence="2">The sequence shown here is derived from an EMBL/GenBank/DDBJ whole genome shotgun (WGS) entry which is preliminary data.</text>
</comment>
<sequence length="180" mass="21164">MDKISLYEWLGLGVDALVPLVIAIIAILGKRYVDSLERRRFAYEMGITWRTETFRELATNLNLLTKFHCYVGDWRILSPGDARDAKRRCDELVFANGFLWSDEFLRVWQRFNDEAFVENRGPSSSFLLRANVDRYRELASWKDEYVDFFVPSSDRIRRSTFRPLVDDVLKRAAQEVGIVR</sequence>
<keyword evidence="1" id="KW-0472">Membrane</keyword>
<evidence type="ECO:0000313" key="3">
    <source>
        <dbReference type="Proteomes" id="UP001627408"/>
    </source>
</evidence>
<dbReference type="Proteomes" id="UP001627408">
    <property type="component" value="Unassembled WGS sequence"/>
</dbReference>
<organism evidence="2 3">
    <name type="scientific">Tateyamaria armeniaca</name>
    <dbReference type="NCBI Taxonomy" id="2518930"/>
    <lineage>
        <taxon>Bacteria</taxon>
        <taxon>Pseudomonadati</taxon>
        <taxon>Pseudomonadota</taxon>
        <taxon>Alphaproteobacteria</taxon>
        <taxon>Rhodobacterales</taxon>
        <taxon>Roseobacteraceae</taxon>
        <taxon>Tateyamaria</taxon>
    </lineage>
</organism>
<keyword evidence="1" id="KW-0812">Transmembrane</keyword>